<dbReference type="PIRSF" id="PIRSF011570">
    <property type="entry name" value="SpoVAD"/>
    <property type="match status" value="1"/>
</dbReference>
<dbReference type="OrthoDB" id="9770068at2"/>
<dbReference type="Proteomes" id="UP000318521">
    <property type="component" value="Unassembled WGS sequence"/>
</dbReference>
<dbReference type="RefSeq" id="WP_143848439.1">
    <property type="nucleotide sequence ID" value="NZ_VLXZ01000005.1"/>
</dbReference>
<comment type="caution">
    <text evidence="1">The sequence shown here is derived from an EMBL/GenBank/DDBJ whole genome shotgun (WGS) entry which is preliminary data.</text>
</comment>
<evidence type="ECO:0000313" key="1">
    <source>
        <dbReference type="EMBL" id="TSB46542.1"/>
    </source>
</evidence>
<sequence>MKKLGKLTWEYTEPVYIQATGTVVGPAEHKGPLGQSFDQSYDNLYCGEASFAKAERVLLKDAVMICLKKAGLQLKKVDYLLAGDLDHQLTASSFSARDLDLPFIGMYSACATASQTLIMAALLVETGLATHVLAGASSHHGVAEKQFRFPTEMAHQKSQTAQYTVTGAGVALVSRKKSSIKIGVATIGELVDMGIKDTTNMGAAMAPAAGQTLLTHLRETGRTLEDYDLILTGDLGRIGSSIFRKWMREHGYKLEEWHQDGGVKIFRSDPLYLAGGSGAGCAAVVTYGRIIRDLQKGTYNRVLLLATGALFSHTSVSEGDTIPAVAHAVSLERCEHEE</sequence>
<dbReference type="EMBL" id="VLXZ01000005">
    <property type="protein sequence ID" value="TSB46542.1"/>
    <property type="molecule type" value="Genomic_DNA"/>
</dbReference>
<dbReference type="GO" id="GO:0016746">
    <property type="term" value="F:acyltransferase activity"/>
    <property type="evidence" value="ECO:0007669"/>
    <property type="project" value="InterPro"/>
</dbReference>
<dbReference type="Pfam" id="PF07451">
    <property type="entry name" value="SpoVAD"/>
    <property type="match status" value="1"/>
</dbReference>
<name>A0A553ZYM4_9BACI</name>
<protein>
    <submittedName>
        <fullName evidence="1">Stage V sporulation protein AD</fullName>
    </submittedName>
</protein>
<dbReference type="NCBIfam" id="TIGR02845">
    <property type="entry name" value="spore_V_AD"/>
    <property type="match status" value="1"/>
</dbReference>
<gene>
    <name evidence="1" type="primary">spoVAD</name>
    <name evidence="1" type="ORF">FN960_09260</name>
</gene>
<keyword evidence="2" id="KW-1185">Reference proteome</keyword>
<dbReference type="SUPFAM" id="SSF53901">
    <property type="entry name" value="Thiolase-like"/>
    <property type="match status" value="1"/>
</dbReference>
<dbReference type="InterPro" id="IPR010894">
    <property type="entry name" value="SpoVAD"/>
</dbReference>
<dbReference type="InterPro" id="IPR016039">
    <property type="entry name" value="Thiolase-like"/>
</dbReference>
<reference evidence="1 2" key="1">
    <citation type="submission" date="2019-07" db="EMBL/GenBank/DDBJ databases">
        <authorList>
            <person name="Park Y.J."/>
            <person name="Jeong S.E."/>
            <person name="Jung H.S."/>
        </authorList>
    </citation>
    <scope>NUCLEOTIDE SEQUENCE [LARGE SCALE GENOMIC DNA]</scope>
    <source>
        <strain evidence="2">P16(2019)</strain>
    </source>
</reference>
<proteinExistence type="predicted"/>
<accession>A0A553ZYM4</accession>
<dbReference type="NCBIfam" id="NF006160">
    <property type="entry name" value="PRK08304.1"/>
    <property type="match status" value="1"/>
</dbReference>
<evidence type="ECO:0000313" key="2">
    <source>
        <dbReference type="Proteomes" id="UP000318521"/>
    </source>
</evidence>
<organism evidence="1 2">
    <name type="scientific">Alkalicoccobacillus porphyridii</name>
    <dbReference type="NCBI Taxonomy" id="2597270"/>
    <lineage>
        <taxon>Bacteria</taxon>
        <taxon>Bacillati</taxon>
        <taxon>Bacillota</taxon>
        <taxon>Bacilli</taxon>
        <taxon>Bacillales</taxon>
        <taxon>Bacillaceae</taxon>
        <taxon>Alkalicoccobacillus</taxon>
    </lineage>
</organism>
<dbReference type="Gene3D" id="3.40.47.40">
    <property type="entry name" value="Stage V sporulation protein AD"/>
    <property type="match status" value="1"/>
</dbReference>
<dbReference type="AlphaFoldDB" id="A0A553ZYM4"/>
<dbReference type="InterPro" id="IPR038369">
    <property type="entry name" value="SpoVAD_sf"/>
</dbReference>